<name>A0A645JM59_9ZZZZ</name>
<proteinExistence type="predicted"/>
<sequence length="89" mass="9758">MPGNIVVFNPKFLAYPSVNSITNSFLGFGTAGRDSVVLDQAAVTALNIDSKIIILENIIFNSGKMTVVKADRANVFHFVFARIDDFESF</sequence>
<protein>
    <submittedName>
        <fullName evidence="1">Uncharacterized protein</fullName>
    </submittedName>
</protein>
<reference evidence="1" key="1">
    <citation type="submission" date="2019-08" db="EMBL/GenBank/DDBJ databases">
        <authorList>
            <person name="Kucharzyk K."/>
            <person name="Murdoch R.W."/>
            <person name="Higgins S."/>
            <person name="Loffler F."/>
        </authorList>
    </citation>
    <scope>NUCLEOTIDE SEQUENCE</scope>
</reference>
<evidence type="ECO:0000313" key="1">
    <source>
        <dbReference type="EMBL" id="MPN63819.1"/>
    </source>
</evidence>
<accession>A0A645JM59</accession>
<organism evidence="1">
    <name type="scientific">bioreactor metagenome</name>
    <dbReference type="NCBI Taxonomy" id="1076179"/>
    <lineage>
        <taxon>unclassified sequences</taxon>
        <taxon>metagenomes</taxon>
        <taxon>ecological metagenomes</taxon>
    </lineage>
</organism>
<dbReference type="EMBL" id="VSSQ01143767">
    <property type="protein sequence ID" value="MPN63819.1"/>
    <property type="molecule type" value="Genomic_DNA"/>
</dbReference>
<comment type="caution">
    <text evidence="1">The sequence shown here is derived from an EMBL/GenBank/DDBJ whole genome shotgun (WGS) entry which is preliminary data.</text>
</comment>
<gene>
    <name evidence="1" type="ORF">SDC9_211585</name>
</gene>
<dbReference type="AlphaFoldDB" id="A0A645JM59"/>